<keyword evidence="1" id="KW-0812">Transmembrane</keyword>
<keyword evidence="1" id="KW-1133">Transmembrane helix</keyword>
<proteinExistence type="predicted"/>
<sequence length="84" mass="9542">MPNPKKDQDREDAPRKQVDAYLKYSGMAIQMGVIILIGTFAGQKLDARLQTERPYLTVLLALLSIFAALYLTLKDILFQNNKDQ</sequence>
<evidence type="ECO:0000256" key="1">
    <source>
        <dbReference type="SAM" id="Phobius"/>
    </source>
</evidence>
<accession>A0A098SEL4</accession>
<evidence type="ECO:0000313" key="2">
    <source>
        <dbReference type="EMBL" id="KGE89387.1"/>
    </source>
</evidence>
<dbReference type="Pfam" id="PF09527">
    <property type="entry name" value="ATPase_gene1"/>
    <property type="match status" value="1"/>
</dbReference>
<dbReference type="InterPro" id="IPR032820">
    <property type="entry name" value="ATPase_put"/>
</dbReference>
<dbReference type="Proteomes" id="UP000029736">
    <property type="component" value="Unassembled WGS sequence"/>
</dbReference>
<dbReference type="RefSeq" id="WP_044216510.1">
    <property type="nucleotide sequence ID" value="NZ_CAKZLC010000365.1"/>
</dbReference>
<keyword evidence="1" id="KW-0472">Membrane</keyword>
<feature type="transmembrane region" description="Helical" evidence="1">
    <location>
        <begin position="21"/>
        <end position="42"/>
    </location>
</feature>
<protein>
    <recommendedName>
        <fullName evidence="4">ATPase F0F1</fullName>
    </recommendedName>
</protein>
<dbReference type="STRING" id="1524460.IX84_03485"/>
<feature type="transmembrane region" description="Helical" evidence="1">
    <location>
        <begin position="54"/>
        <end position="73"/>
    </location>
</feature>
<dbReference type="AlphaFoldDB" id="A0A098SEL4"/>
<name>A0A098SEL4_9BACT</name>
<organism evidence="2 3">
    <name type="scientific">Phaeodactylibacter xiamenensis</name>
    <dbReference type="NCBI Taxonomy" id="1524460"/>
    <lineage>
        <taxon>Bacteria</taxon>
        <taxon>Pseudomonadati</taxon>
        <taxon>Bacteroidota</taxon>
        <taxon>Saprospiria</taxon>
        <taxon>Saprospirales</taxon>
        <taxon>Haliscomenobacteraceae</taxon>
        <taxon>Phaeodactylibacter</taxon>
    </lineage>
</organism>
<gene>
    <name evidence="2" type="ORF">IX84_03485</name>
</gene>
<comment type="caution">
    <text evidence="2">The sequence shown here is derived from an EMBL/GenBank/DDBJ whole genome shotgun (WGS) entry which is preliminary data.</text>
</comment>
<evidence type="ECO:0000313" key="3">
    <source>
        <dbReference type="Proteomes" id="UP000029736"/>
    </source>
</evidence>
<keyword evidence="3" id="KW-1185">Reference proteome</keyword>
<reference evidence="2 3" key="1">
    <citation type="journal article" date="2014" name="Int. J. Syst. Evol. Microbiol.">
        <title>Phaeodactylibacter xiamenensis gen. nov., sp. nov., a member of the family Saprospiraceae isolated from the marine alga Phaeodactylum tricornutum.</title>
        <authorList>
            <person name="Chen Z.Jr."/>
            <person name="Lei X."/>
            <person name="Lai Q."/>
            <person name="Li Y."/>
            <person name="Zhang B."/>
            <person name="Zhang J."/>
            <person name="Zhang H."/>
            <person name="Yang L."/>
            <person name="Zheng W."/>
            <person name="Tian Y."/>
            <person name="Yu Z."/>
            <person name="Xu H.Jr."/>
            <person name="Zheng T."/>
        </authorList>
    </citation>
    <scope>NUCLEOTIDE SEQUENCE [LARGE SCALE GENOMIC DNA]</scope>
    <source>
        <strain evidence="2 3">KD52</strain>
    </source>
</reference>
<dbReference type="EMBL" id="JPOS01000010">
    <property type="protein sequence ID" value="KGE89387.1"/>
    <property type="molecule type" value="Genomic_DNA"/>
</dbReference>
<evidence type="ECO:0008006" key="4">
    <source>
        <dbReference type="Google" id="ProtNLM"/>
    </source>
</evidence>